<organism evidence="2 3">
    <name type="scientific">Nocardia aurea</name>
    <dbReference type="NCBI Taxonomy" id="2144174"/>
    <lineage>
        <taxon>Bacteria</taxon>
        <taxon>Bacillati</taxon>
        <taxon>Actinomycetota</taxon>
        <taxon>Actinomycetes</taxon>
        <taxon>Mycobacteriales</taxon>
        <taxon>Nocardiaceae</taxon>
        <taxon>Nocardia</taxon>
    </lineage>
</organism>
<evidence type="ECO:0000313" key="2">
    <source>
        <dbReference type="EMBL" id="MEV0707108.1"/>
    </source>
</evidence>
<dbReference type="InterPro" id="IPR050228">
    <property type="entry name" value="Carboxylesterase_BioH"/>
</dbReference>
<evidence type="ECO:0000313" key="3">
    <source>
        <dbReference type="Proteomes" id="UP001551695"/>
    </source>
</evidence>
<proteinExistence type="predicted"/>
<comment type="caution">
    <text evidence="2">The sequence shown here is derived from an EMBL/GenBank/DDBJ whole genome shotgun (WGS) entry which is preliminary data.</text>
</comment>
<dbReference type="Proteomes" id="UP001551695">
    <property type="component" value="Unassembled WGS sequence"/>
</dbReference>
<dbReference type="GO" id="GO:0016787">
    <property type="term" value="F:hydrolase activity"/>
    <property type="evidence" value="ECO:0007669"/>
    <property type="project" value="UniProtKB-KW"/>
</dbReference>
<dbReference type="InterPro" id="IPR000073">
    <property type="entry name" value="AB_hydrolase_1"/>
</dbReference>
<accession>A0ABV3FNX2</accession>
<feature type="domain" description="AB hydrolase-1" evidence="1">
    <location>
        <begin position="20"/>
        <end position="262"/>
    </location>
</feature>
<dbReference type="PANTHER" id="PTHR43194:SF5">
    <property type="entry name" value="PIMELOYL-[ACYL-CARRIER PROTEIN] METHYL ESTER ESTERASE"/>
    <property type="match status" value="1"/>
</dbReference>
<dbReference type="PANTHER" id="PTHR43194">
    <property type="entry name" value="HYDROLASE ALPHA/BETA FOLD FAMILY"/>
    <property type="match status" value="1"/>
</dbReference>
<dbReference type="Pfam" id="PF00561">
    <property type="entry name" value="Abhydrolase_1"/>
    <property type="match status" value="1"/>
</dbReference>
<keyword evidence="3" id="KW-1185">Reference proteome</keyword>
<dbReference type="SUPFAM" id="SSF53474">
    <property type="entry name" value="alpha/beta-Hydrolases"/>
    <property type="match status" value="1"/>
</dbReference>
<evidence type="ECO:0000259" key="1">
    <source>
        <dbReference type="Pfam" id="PF00561"/>
    </source>
</evidence>
<dbReference type="InterPro" id="IPR029058">
    <property type="entry name" value="AB_hydrolase_fold"/>
</dbReference>
<dbReference type="EMBL" id="JBFAKC010000002">
    <property type="protein sequence ID" value="MEV0707108.1"/>
    <property type="molecule type" value="Genomic_DNA"/>
</dbReference>
<sequence length="286" mass="31574">MPTVQLTAGPLHYAERGEGPPVVLLHGLLINHTQWDGVIDLLPDGFRYLMPDLPLGAHPEPMLPGADLSMRGLNVLIAEFLTALDLRNATLVHSDWGGGLFLTAYGLDERVGRLIVLPCEAFDNFPPGLPGKTATVASYLPGGVSLALWQLRIRWLRDTPVLFGWMTRRSLPDDLVRGWTEPGLRDRRIRRDVLSYTRSGFPKAELVAHTEALRHFSGDALILWSSAGKVMPREHGRRLADLIPKARLVEIDDAYVLSMLDRPEAVAEAMSAFLTGRPVGTTNRAP</sequence>
<reference evidence="2 3" key="1">
    <citation type="submission" date="2024-06" db="EMBL/GenBank/DDBJ databases">
        <title>The Natural Products Discovery Center: Release of the First 8490 Sequenced Strains for Exploring Actinobacteria Biosynthetic Diversity.</title>
        <authorList>
            <person name="Kalkreuter E."/>
            <person name="Kautsar S.A."/>
            <person name="Yang D."/>
            <person name="Bader C.D."/>
            <person name="Teijaro C.N."/>
            <person name="Fluegel L."/>
            <person name="Davis C.M."/>
            <person name="Simpson J.R."/>
            <person name="Lauterbach L."/>
            <person name="Steele A.D."/>
            <person name="Gui C."/>
            <person name="Meng S."/>
            <person name="Li G."/>
            <person name="Viehrig K."/>
            <person name="Ye F."/>
            <person name="Su P."/>
            <person name="Kiefer A.F."/>
            <person name="Nichols A."/>
            <person name="Cepeda A.J."/>
            <person name="Yan W."/>
            <person name="Fan B."/>
            <person name="Jiang Y."/>
            <person name="Adhikari A."/>
            <person name="Zheng C.-J."/>
            <person name="Schuster L."/>
            <person name="Cowan T.M."/>
            <person name="Smanski M.J."/>
            <person name="Chevrette M.G."/>
            <person name="De Carvalho L.P.S."/>
            <person name="Shen B."/>
        </authorList>
    </citation>
    <scope>NUCLEOTIDE SEQUENCE [LARGE SCALE GENOMIC DNA]</scope>
    <source>
        <strain evidence="2 3">NPDC050403</strain>
    </source>
</reference>
<name>A0ABV3FNX2_9NOCA</name>
<dbReference type="RefSeq" id="WP_357780663.1">
    <property type="nucleotide sequence ID" value="NZ_JBFAKC010000002.1"/>
</dbReference>
<keyword evidence="2" id="KW-0378">Hydrolase</keyword>
<protein>
    <submittedName>
        <fullName evidence="2">Alpha/beta hydrolase</fullName>
    </submittedName>
</protein>
<dbReference type="Gene3D" id="3.40.50.1820">
    <property type="entry name" value="alpha/beta hydrolase"/>
    <property type="match status" value="1"/>
</dbReference>
<gene>
    <name evidence="2" type="ORF">AB0I48_06030</name>
</gene>